<dbReference type="Pfam" id="PF00079">
    <property type="entry name" value="Serpin"/>
    <property type="match status" value="1"/>
</dbReference>
<feature type="domain" description="Serpin" evidence="3">
    <location>
        <begin position="1"/>
        <end position="174"/>
    </location>
</feature>
<dbReference type="GO" id="GO:0004867">
    <property type="term" value="F:serine-type endopeptidase inhibitor activity"/>
    <property type="evidence" value="ECO:0007669"/>
    <property type="project" value="InterPro"/>
</dbReference>
<dbReference type="Gene3D" id="3.30.497.10">
    <property type="entry name" value="Antithrombin, subunit I, domain 2"/>
    <property type="match status" value="1"/>
</dbReference>
<evidence type="ECO:0000313" key="4">
    <source>
        <dbReference type="Proteomes" id="UP000887578"/>
    </source>
</evidence>
<dbReference type="InterPro" id="IPR023796">
    <property type="entry name" value="Serpin_dom"/>
</dbReference>
<dbReference type="PROSITE" id="PS00284">
    <property type="entry name" value="SERPIN"/>
    <property type="match status" value="1"/>
</dbReference>
<keyword evidence="4" id="KW-1185">Reference proteome</keyword>
<dbReference type="GO" id="GO:0005615">
    <property type="term" value="C:extracellular space"/>
    <property type="evidence" value="ECO:0007669"/>
    <property type="project" value="InterPro"/>
</dbReference>
<evidence type="ECO:0000256" key="2">
    <source>
        <dbReference type="RuleBase" id="RU000411"/>
    </source>
</evidence>
<reference evidence="5" key="1">
    <citation type="submission" date="2022-11" db="UniProtKB">
        <authorList>
            <consortium name="WormBaseParasite"/>
        </authorList>
    </citation>
    <scope>IDENTIFICATION</scope>
</reference>
<dbReference type="SUPFAM" id="SSF56574">
    <property type="entry name" value="Serpins"/>
    <property type="match status" value="1"/>
</dbReference>
<accession>A0A914P8R7</accession>
<evidence type="ECO:0000313" key="5">
    <source>
        <dbReference type="WBParaSite" id="PDA_v2.g11103.t1"/>
    </source>
</evidence>
<proteinExistence type="inferred from homology"/>
<dbReference type="Gene3D" id="2.30.39.10">
    <property type="entry name" value="Alpha-1-antitrypsin, domain 1"/>
    <property type="match status" value="1"/>
</dbReference>
<dbReference type="PANTHER" id="PTHR11461:SF211">
    <property type="entry name" value="GH10112P-RELATED"/>
    <property type="match status" value="1"/>
</dbReference>
<dbReference type="PANTHER" id="PTHR11461">
    <property type="entry name" value="SERINE PROTEASE INHIBITOR, SERPIN"/>
    <property type="match status" value="1"/>
</dbReference>
<dbReference type="InterPro" id="IPR042185">
    <property type="entry name" value="Serpin_sf_2"/>
</dbReference>
<dbReference type="CDD" id="cd00172">
    <property type="entry name" value="serpin"/>
    <property type="match status" value="1"/>
</dbReference>
<protein>
    <submittedName>
        <fullName evidence="5">Serpin domain-containing protein</fullName>
    </submittedName>
</protein>
<name>A0A914P8R7_9BILA</name>
<evidence type="ECO:0000259" key="3">
    <source>
        <dbReference type="SMART" id="SM00093"/>
    </source>
</evidence>
<sequence>MMSLDEKSLQYYEDKDCQIVGLPYKGGEFKMYILLPREKYGLQKLIETVNPDVLIQILSKLVVTRVKVKLPQFKIETSFDVKKTLKQLGINDAFADYIANFEGISLQEEIKISDIKHKAFIETNEEGTEAAAATMVTMGLFGCARVQEYKNFVADHPFLFIIADNHLNFFFVGTHF</sequence>
<dbReference type="InterPro" id="IPR036186">
    <property type="entry name" value="Serpin_sf"/>
</dbReference>
<dbReference type="Proteomes" id="UP000887578">
    <property type="component" value="Unplaced"/>
</dbReference>
<organism evidence="4 5">
    <name type="scientific">Panagrolaimus davidi</name>
    <dbReference type="NCBI Taxonomy" id="227884"/>
    <lineage>
        <taxon>Eukaryota</taxon>
        <taxon>Metazoa</taxon>
        <taxon>Ecdysozoa</taxon>
        <taxon>Nematoda</taxon>
        <taxon>Chromadorea</taxon>
        <taxon>Rhabditida</taxon>
        <taxon>Tylenchina</taxon>
        <taxon>Panagrolaimomorpha</taxon>
        <taxon>Panagrolaimoidea</taxon>
        <taxon>Panagrolaimidae</taxon>
        <taxon>Panagrolaimus</taxon>
    </lineage>
</organism>
<dbReference type="InterPro" id="IPR042178">
    <property type="entry name" value="Serpin_sf_1"/>
</dbReference>
<dbReference type="AlphaFoldDB" id="A0A914P8R7"/>
<dbReference type="WBParaSite" id="PDA_v2.g11103.t1">
    <property type="protein sequence ID" value="PDA_v2.g11103.t1"/>
    <property type="gene ID" value="PDA_v2.g11103"/>
</dbReference>
<comment type="similarity">
    <text evidence="1 2">Belongs to the serpin family.</text>
</comment>
<dbReference type="InterPro" id="IPR000215">
    <property type="entry name" value="Serpin_fam"/>
</dbReference>
<evidence type="ECO:0000256" key="1">
    <source>
        <dbReference type="ARBA" id="ARBA00009500"/>
    </source>
</evidence>
<dbReference type="SMART" id="SM00093">
    <property type="entry name" value="SERPIN"/>
    <property type="match status" value="1"/>
</dbReference>
<dbReference type="InterPro" id="IPR023795">
    <property type="entry name" value="Serpin_CS"/>
</dbReference>